<dbReference type="Proteomes" id="UP000646365">
    <property type="component" value="Unassembled WGS sequence"/>
</dbReference>
<protein>
    <submittedName>
        <fullName evidence="2">Uncharacterized protein</fullName>
    </submittedName>
</protein>
<dbReference type="EMBL" id="BMJQ01000009">
    <property type="protein sequence ID" value="GGF27260.1"/>
    <property type="molecule type" value="Genomic_DNA"/>
</dbReference>
<feature type="region of interest" description="Disordered" evidence="1">
    <location>
        <begin position="18"/>
        <end position="53"/>
    </location>
</feature>
<comment type="caution">
    <text evidence="2">The sequence shown here is derived from an EMBL/GenBank/DDBJ whole genome shotgun (WGS) entry which is preliminary data.</text>
</comment>
<gene>
    <name evidence="2" type="ORF">GCM10011611_36600</name>
</gene>
<reference evidence="2" key="1">
    <citation type="journal article" date="2014" name="Int. J. Syst. Evol. Microbiol.">
        <title>Complete genome sequence of Corynebacterium casei LMG S-19264T (=DSM 44701T), isolated from a smear-ripened cheese.</title>
        <authorList>
            <consortium name="US DOE Joint Genome Institute (JGI-PGF)"/>
            <person name="Walter F."/>
            <person name="Albersmeier A."/>
            <person name="Kalinowski J."/>
            <person name="Ruckert C."/>
        </authorList>
    </citation>
    <scope>NUCLEOTIDE SEQUENCE</scope>
    <source>
        <strain evidence="2">CGMCC 1.15725</strain>
    </source>
</reference>
<name>A0A8J3E348_9PROT</name>
<dbReference type="AlphaFoldDB" id="A0A8J3E348"/>
<evidence type="ECO:0000313" key="3">
    <source>
        <dbReference type="Proteomes" id="UP000646365"/>
    </source>
</evidence>
<organism evidence="2 3">
    <name type="scientific">Aliidongia dinghuensis</name>
    <dbReference type="NCBI Taxonomy" id="1867774"/>
    <lineage>
        <taxon>Bacteria</taxon>
        <taxon>Pseudomonadati</taxon>
        <taxon>Pseudomonadota</taxon>
        <taxon>Alphaproteobacteria</taxon>
        <taxon>Rhodospirillales</taxon>
        <taxon>Dongiaceae</taxon>
        <taxon>Aliidongia</taxon>
    </lineage>
</organism>
<evidence type="ECO:0000313" key="2">
    <source>
        <dbReference type="EMBL" id="GGF27260.1"/>
    </source>
</evidence>
<sequence>MVSVAVAVLALGSAATGDHGRAYGSNDRPSGPAAADREVQMTHPPEASRPAPPVVPPVFYKGIRYEQDLDSAQHGGDPLSGYLMATDTTNGARLWILKIYQVAPQNIPGLPTFNRYFKRLSLVPDRDALAIEDEAGTRYLVDLSRRAVTIVSPPPAPAPETKPLPTPE</sequence>
<proteinExistence type="predicted"/>
<keyword evidence="3" id="KW-1185">Reference proteome</keyword>
<evidence type="ECO:0000256" key="1">
    <source>
        <dbReference type="SAM" id="MobiDB-lite"/>
    </source>
</evidence>
<reference evidence="2" key="2">
    <citation type="submission" date="2020-09" db="EMBL/GenBank/DDBJ databases">
        <authorList>
            <person name="Sun Q."/>
            <person name="Zhou Y."/>
        </authorList>
    </citation>
    <scope>NUCLEOTIDE SEQUENCE</scope>
    <source>
        <strain evidence="2">CGMCC 1.15725</strain>
    </source>
</reference>
<accession>A0A8J3E348</accession>